<name>A0A8H2VY48_9HELO</name>
<feature type="compositionally biased region" description="Polar residues" evidence="1">
    <location>
        <begin position="187"/>
        <end position="198"/>
    </location>
</feature>
<organism evidence="2 3">
    <name type="scientific">Sclerotinia trifoliorum</name>
    <dbReference type="NCBI Taxonomy" id="28548"/>
    <lineage>
        <taxon>Eukaryota</taxon>
        <taxon>Fungi</taxon>
        <taxon>Dikarya</taxon>
        <taxon>Ascomycota</taxon>
        <taxon>Pezizomycotina</taxon>
        <taxon>Leotiomycetes</taxon>
        <taxon>Helotiales</taxon>
        <taxon>Sclerotiniaceae</taxon>
        <taxon>Sclerotinia</taxon>
    </lineage>
</organism>
<dbReference type="AlphaFoldDB" id="A0A8H2VY48"/>
<keyword evidence="3" id="KW-1185">Reference proteome</keyword>
<reference evidence="2" key="1">
    <citation type="submission" date="2020-10" db="EMBL/GenBank/DDBJ databases">
        <authorList>
            <person name="Kusch S."/>
        </authorList>
    </citation>
    <scope>NUCLEOTIDE SEQUENCE</scope>
    <source>
        <strain evidence="2">SwB9</strain>
    </source>
</reference>
<protein>
    <submittedName>
        <fullName evidence="2">Eac06fb9-e8a8-48d4-bb9d-e8ad64a2ffdd-CDS</fullName>
    </submittedName>
</protein>
<gene>
    <name evidence="2" type="ORF">SCLTRI_LOCUS6867</name>
</gene>
<accession>A0A8H2VY48</accession>
<evidence type="ECO:0000256" key="1">
    <source>
        <dbReference type="SAM" id="MobiDB-lite"/>
    </source>
</evidence>
<sequence length="253" mass="28120">MKTPQECQKLYDGLVEKGSNSKAMEQKESLIKIFDRYLTEIFGKYASNHQGSEKSGLEEENNTARETSSIKVEPLLRDENLSLQLEKISAYTRSTRPTLKTISMTDVSLNIDGIRSLAILKLEDFQEGQGALVLVTGQSSAVILGIIRRRSGAARASGTAPLEVKTWLEKKNGRRGSTEHSRKRQRLTSPHNDNFYSASPVTASRANHIATSFKSQPTKQEFEGMTSFSKSTLSESSNLDVGFPKNFADFCMQ</sequence>
<feature type="region of interest" description="Disordered" evidence="1">
    <location>
        <begin position="170"/>
        <end position="198"/>
    </location>
</feature>
<comment type="caution">
    <text evidence="2">The sequence shown here is derived from an EMBL/GenBank/DDBJ whole genome shotgun (WGS) entry which is preliminary data.</text>
</comment>
<dbReference type="EMBL" id="CAJHIA010000024">
    <property type="protein sequence ID" value="CAD6447074.1"/>
    <property type="molecule type" value="Genomic_DNA"/>
</dbReference>
<dbReference type="OrthoDB" id="6159439at2759"/>
<evidence type="ECO:0000313" key="2">
    <source>
        <dbReference type="EMBL" id="CAD6447074.1"/>
    </source>
</evidence>
<evidence type="ECO:0000313" key="3">
    <source>
        <dbReference type="Proteomes" id="UP000624404"/>
    </source>
</evidence>
<feature type="region of interest" description="Disordered" evidence="1">
    <location>
        <begin position="49"/>
        <end position="70"/>
    </location>
</feature>
<feature type="compositionally biased region" description="Basic and acidic residues" evidence="1">
    <location>
        <begin position="170"/>
        <end position="180"/>
    </location>
</feature>
<proteinExistence type="predicted"/>
<dbReference type="Proteomes" id="UP000624404">
    <property type="component" value="Unassembled WGS sequence"/>
</dbReference>